<feature type="compositionally biased region" description="Basic and acidic residues" evidence="2">
    <location>
        <begin position="455"/>
        <end position="481"/>
    </location>
</feature>
<evidence type="ECO:0000313" key="4">
    <source>
        <dbReference type="Proteomes" id="UP000009138"/>
    </source>
</evidence>
<dbReference type="AlphaFoldDB" id="I1C641"/>
<accession>I1C641</accession>
<dbReference type="InParanoid" id="I1C641"/>
<dbReference type="InterPro" id="IPR029026">
    <property type="entry name" value="tRNA_m1G_MTases_N"/>
</dbReference>
<feature type="region of interest" description="Disordered" evidence="2">
    <location>
        <begin position="1"/>
        <end position="22"/>
    </location>
</feature>
<feature type="compositionally biased region" description="Low complexity" evidence="2">
    <location>
        <begin position="417"/>
        <end position="435"/>
    </location>
</feature>
<dbReference type="RefSeq" id="XP_067519317.1">
    <property type="nucleotide sequence ID" value="XM_067663216.1"/>
</dbReference>
<dbReference type="Gene3D" id="3.40.1280.10">
    <property type="match status" value="1"/>
</dbReference>
<feature type="region of interest" description="Disordered" evidence="2">
    <location>
        <begin position="383"/>
        <end position="493"/>
    </location>
</feature>
<evidence type="ECO:0000256" key="2">
    <source>
        <dbReference type="SAM" id="MobiDB-lite"/>
    </source>
</evidence>
<dbReference type="SUPFAM" id="SSF50249">
    <property type="entry name" value="Nucleic acid-binding proteins"/>
    <property type="match status" value="1"/>
</dbReference>
<dbReference type="PANTHER" id="PTHR12150:SF13">
    <property type="entry name" value="METHYLTRANSFERASE C9ORF114-RELATED"/>
    <property type="match status" value="1"/>
</dbReference>
<evidence type="ECO:0008006" key="5">
    <source>
        <dbReference type="Google" id="ProtNLM"/>
    </source>
</evidence>
<dbReference type="eggNOG" id="KOG3925">
    <property type="taxonomic scope" value="Eukaryota"/>
</dbReference>
<dbReference type="InterPro" id="IPR012340">
    <property type="entry name" value="NA-bd_OB-fold"/>
</dbReference>
<evidence type="ECO:0000313" key="3">
    <source>
        <dbReference type="EMBL" id="EIE83921.1"/>
    </source>
</evidence>
<gene>
    <name evidence="3" type="ORF">RO3G_08626</name>
</gene>
<dbReference type="Gene3D" id="2.40.50.140">
    <property type="entry name" value="Nucleic acid-binding proteins"/>
    <property type="match status" value="1"/>
</dbReference>
<keyword evidence="4" id="KW-1185">Reference proteome</keyword>
<dbReference type="VEuPathDB" id="FungiDB:RO3G_08626"/>
<dbReference type="OrthoDB" id="361029at2759"/>
<dbReference type="CDD" id="cd18086">
    <property type="entry name" value="HsC9orf114-like"/>
    <property type="match status" value="1"/>
</dbReference>
<reference evidence="3 4" key="1">
    <citation type="journal article" date="2009" name="PLoS Genet.">
        <title>Genomic analysis of the basal lineage fungus Rhizopus oryzae reveals a whole-genome duplication.</title>
        <authorList>
            <person name="Ma L.-J."/>
            <person name="Ibrahim A.S."/>
            <person name="Skory C."/>
            <person name="Grabherr M.G."/>
            <person name="Burger G."/>
            <person name="Butler M."/>
            <person name="Elias M."/>
            <person name="Idnurm A."/>
            <person name="Lang B.F."/>
            <person name="Sone T."/>
            <person name="Abe A."/>
            <person name="Calvo S.E."/>
            <person name="Corrochano L.M."/>
            <person name="Engels R."/>
            <person name="Fu J."/>
            <person name="Hansberg W."/>
            <person name="Kim J.-M."/>
            <person name="Kodira C.D."/>
            <person name="Koehrsen M.J."/>
            <person name="Liu B."/>
            <person name="Miranda-Saavedra D."/>
            <person name="O'Leary S."/>
            <person name="Ortiz-Castellanos L."/>
            <person name="Poulter R."/>
            <person name="Rodriguez-Romero J."/>
            <person name="Ruiz-Herrera J."/>
            <person name="Shen Y.-Q."/>
            <person name="Zeng Q."/>
            <person name="Galagan J."/>
            <person name="Birren B.W."/>
            <person name="Cuomo C.A."/>
            <person name="Wickes B.L."/>
        </authorList>
    </citation>
    <scope>NUCLEOTIDE SEQUENCE [LARGE SCALE GENOMIC DNA]</scope>
    <source>
        <strain evidence="4">RA 99-880 / ATCC MYA-4621 / FGSC 9543 / NRRL 43880</strain>
    </source>
</reference>
<protein>
    <recommendedName>
        <fullName evidence="5">DUF171-domain-containing protein</fullName>
    </recommendedName>
</protein>
<comment type="similarity">
    <text evidence="1">Belongs to the class IV-like SAM-binding methyltransferase superfamily.</text>
</comment>
<dbReference type="EMBL" id="CH476737">
    <property type="protein sequence ID" value="EIE83921.1"/>
    <property type="molecule type" value="Genomic_DNA"/>
</dbReference>
<dbReference type="PANTHER" id="PTHR12150">
    <property type="entry name" value="CLASS IV SAM-BINDING METHYLTRANSFERASE-RELATED"/>
    <property type="match status" value="1"/>
</dbReference>
<organism evidence="3 4">
    <name type="scientific">Rhizopus delemar (strain RA 99-880 / ATCC MYA-4621 / FGSC 9543 / NRRL 43880)</name>
    <name type="common">Mucormycosis agent</name>
    <name type="synonym">Rhizopus arrhizus var. delemar</name>
    <dbReference type="NCBI Taxonomy" id="246409"/>
    <lineage>
        <taxon>Eukaryota</taxon>
        <taxon>Fungi</taxon>
        <taxon>Fungi incertae sedis</taxon>
        <taxon>Mucoromycota</taxon>
        <taxon>Mucoromycotina</taxon>
        <taxon>Mucoromycetes</taxon>
        <taxon>Mucorales</taxon>
        <taxon>Mucorineae</taxon>
        <taxon>Rhizopodaceae</taxon>
        <taxon>Rhizopus</taxon>
    </lineage>
</organism>
<dbReference type="InterPro" id="IPR003750">
    <property type="entry name" value="Put_MeTrfase-C9orf114-like"/>
</dbReference>
<dbReference type="STRING" id="246409.I1C641"/>
<dbReference type="Pfam" id="PF02598">
    <property type="entry name" value="Methyltrn_RNA_3"/>
    <property type="match status" value="1"/>
</dbReference>
<evidence type="ECO:0000256" key="1">
    <source>
        <dbReference type="ARBA" id="ARBA00009841"/>
    </source>
</evidence>
<feature type="compositionally biased region" description="Basic and acidic residues" evidence="2">
    <location>
        <begin position="9"/>
        <end position="22"/>
    </location>
</feature>
<dbReference type="SUPFAM" id="SSF75217">
    <property type="entry name" value="alpha/beta knot"/>
    <property type="match status" value="1"/>
</dbReference>
<proteinExistence type="inferred from homology"/>
<dbReference type="GeneID" id="93615597"/>
<dbReference type="InterPro" id="IPR029028">
    <property type="entry name" value="Alpha/beta_knot_MTases"/>
</dbReference>
<sequence length="595" mass="66705">MIESKKRRAFENKELSGPDYGKERVVKKQDVKKPLVTEKPRKHTVTIAIPSSVISNAPTLELKTILAGQIARALVLFCVDEVVIYEDKVPHPTSKVNPNLFLARLLQYMETPPYLRKALVPISSDLKFAGLLPSLDVPHHPARDDMTLYREGVTLNKADDQSTLVDVGLFRRARIDRPVQPNVRVTVELSQVVAAADTKKGQKPIQAKVVSPKAPREKSGLYWGYSIRLASSFSKVMTDSPYEYDFLVGVSDCKGDNVYQPSIKDKVKPFEHILIAFGAPNGGLEEAIEADEDLKVGEENANELFDLFIQPLTSGTRSIRLEFSQATVTCKKKRTSNPSAFYIFIDIYTLMLRTSAFQTTKLPFWRLPIQYYSTERKSGLAERLGAGRGKAPNEGNDPFASFLSKNDNQNERRPRNENNNQRGKGLMSSRNSNNNQKKRQQQKSVEGQFADAEPVEQKKAAQATTEHKKDQRNPRQQDNRRNNNRKPRVKHEAVRAHRAISFIDKDIDWASFDVLPVQQVNAKTVEGQQKTDIKEDDYGHYLSAGTEIKWSDIVKGDAVNTLVGSNPSLDLQQKTAFLAAVANATSSGQRVAAKK</sequence>
<name>I1C641_RHIO9</name>
<dbReference type="Proteomes" id="UP000009138">
    <property type="component" value="Unassembled WGS sequence"/>
</dbReference>